<organism evidence="1 2">
    <name type="scientific">Desulfocucumis palustris</name>
    <dbReference type="NCBI Taxonomy" id="1898651"/>
    <lineage>
        <taxon>Bacteria</taxon>
        <taxon>Bacillati</taxon>
        <taxon>Bacillota</taxon>
        <taxon>Clostridia</taxon>
        <taxon>Eubacteriales</taxon>
        <taxon>Desulfocucumaceae</taxon>
        <taxon>Desulfocucumis</taxon>
    </lineage>
</organism>
<gene>
    <name evidence="1" type="ORF">DCCM_3492</name>
</gene>
<dbReference type="EMBL" id="BFAV01000140">
    <property type="protein sequence ID" value="GBF34380.1"/>
    <property type="molecule type" value="Genomic_DNA"/>
</dbReference>
<comment type="caution">
    <text evidence="1">The sequence shown here is derived from an EMBL/GenBank/DDBJ whole genome shotgun (WGS) entry which is preliminary data.</text>
</comment>
<proteinExistence type="predicted"/>
<protein>
    <recommendedName>
        <fullName evidence="3">CobQ/CobB/MinD/ParA nucleotide binding domain-containing protein</fullName>
    </recommendedName>
</protein>
<accession>A0A2L2XE07</accession>
<name>A0A2L2XE07_9FIRM</name>
<reference evidence="2" key="1">
    <citation type="submission" date="2018-02" db="EMBL/GenBank/DDBJ databases">
        <title>Genome sequence of Desulfocucumis palustris strain NAW-5.</title>
        <authorList>
            <person name="Watanabe M."/>
            <person name="Kojima H."/>
            <person name="Fukui M."/>
        </authorList>
    </citation>
    <scope>NUCLEOTIDE SEQUENCE [LARGE SCALE GENOMIC DNA]</scope>
    <source>
        <strain evidence="2">NAW-5</strain>
    </source>
</reference>
<evidence type="ECO:0000313" key="1">
    <source>
        <dbReference type="EMBL" id="GBF34380.1"/>
    </source>
</evidence>
<dbReference type="Gene3D" id="3.40.50.300">
    <property type="entry name" value="P-loop containing nucleotide triphosphate hydrolases"/>
    <property type="match status" value="1"/>
</dbReference>
<dbReference type="InterPro" id="IPR027417">
    <property type="entry name" value="P-loop_NTPase"/>
</dbReference>
<sequence>MIIWNENFAILLMEVRHNISSRIVEAYIGEYASGKSEIAVNRAIMLARGGHRVSLVDLDIVEPCYTLRPIKKQLMGMGIDVLAWETRETLGLGEVGNIMRPANRWALKRPGDIILDIGYGVEGSRTLNLLEGAGTDPDLKIMVVVNVSRPMTSSVDDIVEYIGQLGRVDALVNNTHLGDETTPEVIQEGAKTVARAAAALGLPVVATTAVEEVAEKIGPKDCMGNQVWAIRRYMPHTLW</sequence>
<dbReference type="SUPFAM" id="SSF52540">
    <property type="entry name" value="P-loop containing nucleoside triphosphate hydrolases"/>
    <property type="match status" value="1"/>
</dbReference>
<dbReference type="Proteomes" id="UP000239549">
    <property type="component" value="Unassembled WGS sequence"/>
</dbReference>
<evidence type="ECO:0000313" key="2">
    <source>
        <dbReference type="Proteomes" id="UP000239549"/>
    </source>
</evidence>
<keyword evidence="2" id="KW-1185">Reference proteome</keyword>
<evidence type="ECO:0008006" key="3">
    <source>
        <dbReference type="Google" id="ProtNLM"/>
    </source>
</evidence>
<dbReference type="AlphaFoldDB" id="A0A2L2XE07"/>